<comment type="caution">
    <text evidence="2">The sequence shown here is derived from an EMBL/GenBank/DDBJ whole genome shotgun (WGS) entry which is preliminary data.</text>
</comment>
<feature type="region of interest" description="Disordered" evidence="1">
    <location>
        <begin position="1"/>
        <end position="23"/>
    </location>
</feature>
<accession>A0A0L0KGB5</accession>
<dbReference type="RefSeq" id="WP_050370538.1">
    <property type="nucleotide sequence ID" value="NZ_KQ257813.1"/>
</dbReference>
<sequence length="276" mass="29363">MAKPGYGKRTAPGQRPRSKGDFDHLLPRDAAIAGYLDRLPDGADISVKMLAKTTVYGQCALRTSLNRIQAAGHLRRGQEKVASPSGTELWVTRTFFSRTARADNWWAAFTRGDVPPDNSEPPPTRSHAVILLAALSRTAPSLFLSAAECARLAPLVEEWFARGASAEAVRTALTAGLPHIVHSPAALLHRRLVDKMPSPVPVRPVVPAAVRPVRLLECSECGVPGRPEALPGGVCKGCVGATAVRPAVLLDSPGVRARADGIRAAIGVPLRERTPV</sequence>
<evidence type="ECO:0000313" key="3">
    <source>
        <dbReference type="Proteomes" id="UP000037151"/>
    </source>
</evidence>
<dbReference type="PATRIC" id="fig|42234.21.peg.2373"/>
<organism evidence="2 3">
    <name type="scientific">Streptomyces acidiscabies</name>
    <dbReference type="NCBI Taxonomy" id="42234"/>
    <lineage>
        <taxon>Bacteria</taxon>
        <taxon>Bacillati</taxon>
        <taxon>Actinomycetota</taxon>
        <taxon>Actinomycetes</taxon>
        <taxon>Kitasatosporales</taxon>
        <taxon>Streptomycetaceae</taxon>
        <taxon>Streptomyces</taxon>
    </lineage>
</organism>
<dbReference type="Proteomes" id="UP000037151">
    <property type="component" value="Unassembled WGS sequence"/>
</dbReference>
<dbReference type="OrthoDB" id="4350229at2"/>
<dbReference type="EMBL" id="JPPY01000075">
    <property type="protein sequence ID" value="KND36881.1"/>
    <property type="molecule type" value="Genomic_DNA"/>
</dbReference>
<evidence type="ECO:0008006" key="4">
    <source>
        <dbReference type="Google" id="ProtNLM"/>
    </source>
</evidence>
<protein>
    <recommendedName>
        <fullName evidence="4">DNA-binding protein</fullName>
    </recommendedName>
</protein>
<proteinExistence type="predicted"/>
<name>A0A0L0KGB5_9ACTN</name>
<dbReference type="AlphaFoldDB" id="A0A0L0KGB5"/>
<evidence type="ECO:0000313" key="2">
    <source>
        <dbReference type="EMBL" id="KND36881.1"/>
    </source>
</evidence>
<reference evidence="3" key="1">
    <citation type="submission" date="2014-07" db="EMBL/GenBank/DDBJ databases">
        <title>Genome sequencing of plant-pathogenic Streptomyces species.</title>
        <authorList>
            <person name="Harrison J."/>
            <person name="Sapp M."/>
            <person name="Thwaites R."/>
            <person name="Studholme D.J."/>
        </authorList>
    </citation>
    <scope>NUCLEOTIDE SEQUENCE [LARGE SCALE GENOMIC DNA]</scope>
    <source>
        <strain evidence="3">NCPPB 4445</strain>
    </source>
</reference>
<evidence type="ECO:0000256" key="1">
    <source>
        <dbReference type="SAM" id="MobiDB-lite"/>
    </source>
</evidence>
<gene>
    <name evidence="2" type="ORF">IQ63_11525</name>
</gene>